<protein>
    <submittedName>
        <fullName evidence="2">Putative NADH-flavin reductase</fullName>
    </submittedName>
</protein>
<dbReference type="EMBL" id="FQVL01000003">
    <property type="protein sequence ID" value="SHE80502.1"/>
    <property type="molecule type" value="Genomic_DNA"/>
</dbReference>
<gene>
    <name evidence="2" type="ORF">SAMN05444392_103217</name>
</gene>
<evidence type="ECO:0000259" key="1">
    <source>
        <dbReference type="Pfam" id="PF13460"/>
    </source>
</evidence>
<dbReference type="PANTHER" id="PTHR43355">
    <property type="entry name" value="FLAVIN REDUCTASE (NADPH)"/>
    <property type="match status" value="1"/>
</dbReference>
<dbReference type="AlphaFoldDB" id="A0A1M4WHQ3"/>
<name>A0A1M4WHQ3_9BACL</name>
<dbReference type="Proteomes" id="UP000184476">
    <property type="component" value="Unassembled WGS sequence"/>
</dbReference>
<dbReference type="CDD" id="cd05244">
    <property type="entry name" value="BVR-B_like_SDR_a"/>
    <property type="match status" value="1"/>
</dbReference>
<reference evidence="2 3" key="1">
    <citation type="submission" date="2016-11" db="EMBL/GenBank/DDBJ databases">
        <authorList>
            <person name="Jaros S."/>
            <person name="Januszkiewicz K."/>
            <person name="Wedrychowicz H."/>
        </authorList>
    </citation>
    <scope>NUCLEOTIDE SEQUENCE [LARGE SCALE GENOMIC DNA]</scope>
    <source>
        <strain evidence="2 3">DSM 44666</strain>
    </source>
</reference>
<dbReference type="GO" id="GO:0042602">
    <property type="term" value="F:riboflavin reductase (NADPH) activity"/>
    <property type="evidence" value="ECO:0007669"/>
    <property type="project" value="TreeGrafter"/>
</dbReference>
<dbReference type="InterPro" id="IPR036291">
    <property type="entry name" value="NAD(P)-bd_dom_sf"/>
</dbReference>
<dbReference type="STRING" id="112248.SAMN05444392_103217"/>
<proteinExistence type="predicted"/>
<dbReference type="OrthoDB" id="9785372at2"/>
<keyword evidence="3" id="KW-1185">Reference proteome</keyword>
<organism evidence="2 3">
    <name type="scientific">Seinonella peptonophila</name>
    <dbReference type="NCBI Taxonomy" id="112248"/>
    <lineage>
        <taxon>Bacteria</taxon>
        <taxon>Bacillati</taxon>
        <taxon>Bacillota</taxon>
        <taxon>Bacilli</taxon>
        <taxon>Bacillales</taxon>
        <taxon>Thermoactinomycetaceae</taxon>
        <taxon>Seinonella</taxon>
    </lineage>
</organism>
<feature type="domain" description="NAD(P)-binding" evidence="1">
    <location>
        <begin position="7"/>
        <end position="197"/>
    </location>
</feature>
<dbReference type="InterPro" id="IPR016040">
    <property type="entry name" value="NAD(P)-bd_dom"/>
</dbReference>
<dbReference type="Gene3D" id="3.40.50.720">
    <property type="entry name" value="NAD(P)-binding Rossmann-like Domain"/>
    <property type="match status" value="1"/>
</dbReference>
<evidence type="ECO:0000313" key="2">
    <source>
        <dbReference type="EMBL" id="SHE80502.1"/>
    </source>
</evidence>
<accession>A0A1M4WHQ3</accession>
<dbReference type="RefSeq" id="WP_073154305.1">
    <property type="nucleotide sequence ID" value="NZ_FQVL01000003.1"/>
</dbReference>
<evidence type="ECO:0000313" key="3">
    <source>
        <dbReference type="Proteomes" id="UP000184476"/>
    </source>
</evidence>
<dbReference type="GO" id="GO:0004074">
    <property type="term" value="F:biliverdin reductase [NAD(P)H] activity"/>
    <property type="evidence" value="ECO:0007669"/>
    <property type="project" value="TreeGrafter"/>
</dbReference>
<dbReference type="SUPFAM" id="SSF51735">
    <property type="entry name" value="NAD(P)-binding Rossmann-fold domains"/>
    <property type="match status" value="1"/>
</dbReference>
<dbReference type="InterPro" id="IPR051606">
    <property type="entry name" value="Polyketide_Oxido-like"/>
</dbReference>
<dbReference type="Pfam" id="PF13460">
    <property type="entry name" value="NAD_binding_10"/>
    <property type="match status" value="1"/>
</dbReference>
<dbReference type="PANTHER" id="PTHR43355:SF2">
    <property type="entry name" value="FLAVIN REDUCTASE (NADPH)"/>
    <property type="match status" value="1"/>
</dbReference>
<sequence length="209" mass="23189">MNIVIFGASGATGHELVKQALAQGHNVTAFVRNPSKLQLQHDQLNFIQGNVTDYASIERAIQGQDAVFCALGASSPLRRDPALIKGVGNITVAMKRHRVNRFIYLSFLGVKEGRKGLGFFVKYIVVQLLRNVVADHEDKERIVKNSNLDWTIVRPPRLTNGPHTGGYRSGETIDQRSFILTISRADLADFMLKQLSDTSNVGKAPRVMY</sequence>